<dbReference type="InterPro" id="IPR002471">
    <property type="entry name" value="Pept_S9_AS"/>
</dbReference>
<dbReference type="AlphaFoldDB" id="A0A1I4WC87"/>
<keyword evidence="7" id="KW-1185">Reference proteome</keyword>
<organism evidence="6 7">
    <name type="scientific">Dokdonella immobilis</name>
    <dbReference type="NCBI Taxonomy" id="578942"/>
    <lineage>
        <taxon>Bacteria</taxon>
        <taxon>Pseudomonadati</taxon>
        <taxon>Pseudomonadota</taxon>
        <taxon>Gammaproteobacteria</taxon>
        <taxon>Lysobacterales</taxon>
        <taxon>Rhodanobacteraceae</taxon>
        <taxon>Dokdonella</taxon>
    </lineage>
</organism>
<dbReference type="Pfam" id="PF00930">
    <property type="entry name" value="DPPIV_N"/>
    <property type="match status" value="1"/>
</dbReference>
<name>A0A1I4WC87_9GAMM</name>
<accession>A0A1I4WC87</accession>
<dbReference type="InterPro" id="IPR002469">
    <property type="entry name" value="Peptidase_S9B_N"/>
</dbReference>
<dbReference type="EMBL" id="FOVF01000004">
    <property type="protein sequence ID" value="SFN10569.1"/>
    <property type="molecule type" value="Genomic_DNA"/>
</dbReference>
<feature type="domain" description="Dipeptidylpeptidase IV N-terminal" evidence="5">
    <location>
        <begin position="209"/>
        <end position="447"/>
    </location>
</feature>
<dbReference type="Gene3D" id="3.40.50.1820">
    <property type="entry name" value="alpha/beta hydrolase"/>
    <property type="match status" value="1"/>
</dbReference>
<dbReference type="GO" id="GO:0006508">
    <property type="term" value="P:proteolysis"/>
    <property type="evidence" value="ECO:0007669"/>
    <property type="project" value="UniProtKB-KW"/>
</dbReference>
<dbReference type="InterPro" id="IPR029058">
    <property type="entry name" value="AB_hydrolase_fold"/>
</dbReference>
<reference evidence="6 7" key="1">
    <citation type="submission" date="2016-10" db="EMBL/GenBank/DDBJ databases">
        <authorList>
            <person name="de Groot N.N."/>
        </authorList>
    </citation>
    <scope>NUCLEOTIDE SEQUENCE [LARGE SCALE GENOMIC DNA]</scope>
    <source>
        <strain evidence="6 7">CGMCC 1.7659</strain>
    </source>
</reference>
<sequence>MTMRSILVVGWLAALSCAPITSLGADKAAQEAPSRRMTLDRLYSLPWIIGTAPGNPVFSPDSRRLAFLWNDEGTNFRDVWVVDVSGGAPRRVTAMPRPSAPADPETDFHKLEQVERAETDGGIDEVTWAADGRHLLFTLHGALYRVLPGKSPEPLTEAGSAVSDLAVSQRGNVLAWRADRELKVMQLRPGKHNIRVVHAPEQARASVESFTWSADGSRIAFIESDSTDVPRRGIPDYLGEETRLVEIERAFPGEPSESRRVGVVEVNGAAVRWMDLAGDPRDLIFDVRWSPDGRHLLVDTSDLYIKHRRLLVVDADSGRARTLVEESDPHNVTAEWWADWAPDGASIFFTSDRGEDYRVYRQSLDAEDAVPVTSGKGAVFEARISAGAEALFVVDNAGNAESRRVSRVSLDGGQQRLVTPEPGAHHPVVSPDGRFLADLYSNDVTPPDLYLRSTRADGSKTRRVTHSPLPEFDAYRWIAPKYVTFANVEDGTRLHARLTLPPDFDPSRKYPAILGSVYSNSVHNEWGGRIYHPTWGLDQFLAQQGFVIMNVDISGSSGYGKTFRQRIGEDYGGVDVDDLYSATRYLVDQGYVDADRIGIWGSSYGGLLTTMSMFRYPDVYKAGVAGAPATSLFHALTGEMRTMMAPQGHEAQYRKSSAFLRSGDLEGHLMIIHGMRDPIVLFKDSVTLVQRLILQGKDVDFVVLPNAPHGWDTRGLAQTRFAFRKLYEHFKRYLGNPEPAGQATEARTVPR</sequence>
<protein>
    <submittedName>
        <fullName evidence="6">Dipeptidyl-peptidase-4</fullName>
    </submittedName>
</protein>
<dbReference type="RefSeq" id="WP_092405448.1">
    <property type="nucleotide sequence ID" value="NZ_FOVF01000004.1"/>
</dbReference>
<dbReference type="Proteomes" id="UP000198575">
    <property type="component" value="Unassembled WGS sequence"/>
</dbReference>
<dbReference type="PANTHER" id="PTHR11731:SF193">
    <property type="entry name" value="DIPEPTIDYL PEPTIDASE 9"/>
    <property type="match status" value="1"/>
</dbReference>
<proteinExistence type="predicted"/>
<keyword evidence="3" id="KW-0732">Signal</keyword>
<evidence type="ECO:0000256" key="2">
    <source>
        <dbReference type="ARBA" id="ARBA00022801"/>
    </source>
</evidence>
<evidence type="ECO:0000313" key="7">
    <source>
        <dbReference type="Proteomes" id="UP000198575"/>
    </source>
</evidence>
<dbReference type="GO" id="GO:0008239">
    <property type="term" value="F:dipeptidyl-peptidase activity"/>
    <property type="evidence" value="ECO:0007669"/>
    <property type="project" value="TreeGrafter"/>
</dbReference>
<evidence type="ECO:0000256" key="3">
    <source>
        <dbReference type="SAM" id="SignalP"/>
    </source>
</evidence>
<keyword evidence="2" id="KW-0378">Hydrolase</keyword>
<dbReference type="SUPFAM" id="SSF53474">
    <property type="entry name" value="alpha/beta-Hydrolases"/>
    <property type="match status" value="1"/>
</dbReference>
<dbReference type="InterPro" id="IPR050278">
    <property type="entry name" value="Serine_Prot_S9B/DPPIV"/>
</dbReference>
<feature type="domain" description="Peptidase S9 prolyl oligopeptidase catalytic" evidence="4">
    <location>
        <begin position="539"/>
        <end position="736"/>
    </location>
</feature>
<evidence type="ECO:0000259" key="4">
    <source>
        <dbReference type="Pfam" id="PF00326"/>
    </source>
</evidence>
<evidence type="ECO:0000259" key="5">
    <source>
        <dbReference type="Pfam" id="PF00930"/>
    </source>
</evidence>
<dbReference type="InterPro" id="IPR011659">
    <property type="entry name" value="WD40"/>
</dbReference>
<dbReference type="Gene3D" id="2.140.10.30">
    <property type="entry name" value="Dipeptidylpeptidase IV, N-terminal domain"/>
    <property type="match status" value="1"/>
</dbReference>
<dbReference type="InterPro" id="IPR001375">
    <property type="entry name" value="Peptidase_S9_cat"/>
</dbReference>
<evidence type="ECO:0000313" key="6">
    <source>
        <dbReference type="EMBL" id="SFN10569.1"/>
    </source>
</evidence>
<dbReference type="GO" id="GO:0004252">
    <property type="term" value="F:serine-type endopeptidase activity"/>
    <property type="evidence" value="ECO:0007669"/>
    <property type="project" value="InterPro"/>
</dbReference>
<feature type="chain" id="PRO_5011538653" evidence="3">
    <location>
        <begin position="25"/>
        <end position="751"/>
    </location>
</feature>
<dbReference type="PROSITE" id="PS00708">
    <property type="entry name" value="PRO_ENDOPEP_SER"/>
    <property type="match status" value="1"/>
</dbReference>
<keyword evidence="1" id="KW-0645">Protease</keyword>
<evidence type="ECO:0000256" key="1">
    <source>
        <dbReference type="ARBA" id="ARBA00022670"/>
    </source>
</evidence>
<dbReference type="OrthoDB" id="4269629at2"/>
<dbReference type="Pfam" id="PF07676">
    <property type="entry name" value="PD40"/>
    <property type="match status" value="1"/>
</dbReference>
<feature type="signal peptide" evidence="3">
    <location>
        <begin position="1"/>
        <end position="24"/>
    </location>
</feature>
<dbReference type="PROSITE" id="PS51257">
    <property type="entry name" value="PROKAR_LIPOPROTEIN"/>
    <property type="match status" value="1"/>
</dbReference>
<gene>
    <name evidence="6" type="ORF">SAMN05216289_104135</name>
</gene>
<dbReference type="SUPFAM" id="SSF82171">
    <property type="entry name" value="DPP6 N-terminal domain-like"/>
    <property type="match status" value="1"/>
</dbReference>
<dbReference type="STRING" id="578942.SAMN05216289_104135"/>
<dbReference type="Pfam" id="PF00326">
    <property type="entry name" value="Peptidase_S9"/>
    <property type="match status" value="1"/>
</dbReference>
<dbReference type="PANTHER" id="PTHR11731">
    <property type="entry name" value="PROTEASE FAMILY S9B,C DIPEPTIDYL-PEPTIDASE IV-RELATED"/>
    <property type="match status" value="1"/>
</dbReference>